<evidence type="ECO:0000313" key="3">
    <source>
        <dbReference type="Proteomes" id="UP001059596"/>
    </source>
</evidence>
<dbReference type="EMBL" id="JAMKOV010000005">
    <property type="protein sequence ID" value="KAI8039862.1"/>
    <property type="molecule type" value="Genomic_DNA"/>
</dbReference>
<dbReference type="PANTHER" id="PTHR22667:SF0">
    <property type="entry name" value="AT01380P-RELATED"/>
    <property type="match status" value="1"/>
</dbReference>
<comment type="caution">
    <text evidence="2">The sequence shown here is derived from an EMBL/GenBank/DDBJ whole genome shotgun (WGS) entry which is preliminary data.</text>
</comment>
<dbReference type="AlphaFoldDB" id="A0A9Q0BPJ6"/>
<dbReference type="PANTHER" id="PTHR22667">
    <property type="entry name" value="AT01380P-RELATED"/>
    <property type="match status" value="1"/>
</dbReference>
<gene>
    <name evidence="2" type="ORF">M5D96_007287</name>
</gene>
<reference evidence="2" key="1">
    <citation type="journal article" date="2023" name="Genome Biol. Evol.">
        <title>Long-read-based Genome Assembly of Drosophila gunungcola Reveals Fewer Chemosensory Genes in Flower-breeding Species.</title>
        <authorList>
            <person name="Negi A."/>
            <person name="Liao B.Y."/>
            <person name="Yeh S.D."/>
        </authorList>
    </citation>
    <scope>NUCLEOTIDE SEQUENCE</scope>
    <source>
        <strain evidence="2">Sukarami</strain>
    </source>
</reference>
<sequence length="117" mass="13911">MEDLMDCVRFCLLPPLFLIFLQREQKTLVLNSIFQSPKIQETINKAFVYISAELCYLKECIFGLVKEFDPPEQRRWIFDKRCSYHRHPGGNQGEFFSYQQFLNYLQSLHESLPDHGS</sequence>
<proteinExistence type="predicted"/>
<dbReference type="Pfam" id="PF15881">
    <property type="entry name" value="DUF4734"/>
    <property type="match status" value="1"/>
</dbReference>
<evidence type="ECO:0000313" key="2">
    <source>
        <dbReference type="EMBL" id="KAI8039862.1"/>
    </source>
</evidence>
<organism evidence="2 3">
    <name type="scientific">Drosophila gunungcola</name>
    <name type="common">fruit fly</name>
    <dbReference type="NCBI Taxonomy" id="103775"/>
    <lineage>
        <taxon>Eukaryota</taxon>
        <taxon>Metazoa</taxon>
        <taxon>Ecdysozoa</taxon>
        <taxon>Arthropoda</taxon>
        <taxon>Hexapoda</taxon>
        <taxon>Insecta</taxon>
        <taxon>Pterygota</taxon>
        <taxon>Neoptera</taxon>
        <taxon>Endopterygota</taxon>
        <taxon>Diptera</taxon>
        <taxon>Brachycera</taxon>
        <taxon>Muscomorpha</taxon>
        <taxon>Ephydroidea</taxon>
        <taxon>Drosophilidae</taxon>
        <taxon>Drosophila</taxon>
        <taxon>Sophophora</taxon>
    </lineage>
</organism>
<dbReference type="Proteomes" id="UP001059596">
    <property type="component" value="Unassembled WGS sequence"/>
</dbReference>
<accession>A0A9Q0BPJ6</accession>
<protein>
    <recommendedName>
        <fullName evidence="1">DUF4734 domain-containing protein</fullName>
    </recommendedName>
</protein>
<evidence type="ECO:0000259" key="1">
    <source>
        <dbReference type="Pfam" id="PF15881"/>
    </source>
</evidence>
<feature type="domain" description="DUF4734" evidence="1">
    <location>
        <begin position="33"/>
        <end position="115"/>
    </location>
</feature>
<dbReference type="InterPro" id="IPR031750">
    <property type="entry name" value="DUF4734"/>
</dbReference>
<name>A0A9Q0BPJ6_9MUSC</name>
<keyword evidence="3" id="KW-1185">Reference proteome</keyword>